<keyword evidence="3" id="KW-0547">Nucleotide-binding</keyword>
<protein>
    <submittedName>
        <fullName evidence="6">ABC transporter ATP-binding protein</fullName>
    </submittedName>
</protein>
<dbReference type="RefSeq" id="WP_213519539.1">
    <property type="nucleotide sequence ID" value="NZ_BOSE01000011.1"/>
</dbReference>
<proteinExistence type="inferred from homology"/>
<evidence type="ECO:0000256" key="2">
    <source>
        <dbReference type="ARBA" id="ARBA00022448"/>
    </source>
</evidence>
<keyword evidence="4 6" id="KW-0067">ATP-binding</keyword>
<accession>A0A919YX75</accession>
<comment type="similarity">
    <text evidence="1">Belongs to the ABC transporter superfamily.</text>
</comment>
<dbReference type="PROSITE" id="PS50893">
    <property type="entry name" value="ABC_TRANSPORTER_2"/>
    <property type="match status" value="1"/>
</dbReference>
<dbReference type="SMART" id="SM00382">
    <property type="entry name" value="AAA"/>
    <property type="match status" value="1"/>
</dbReference>
<dbReference type="GO" id="GO:0005524">
    <property type="term" value="F:ATP binding"/>
    <property type="evidence" value="ECO:0007669"/>
    <property type="project" value="UniProtKB-KW"/>
</dbReference>
<evidence type="ECO:0000313" key="7">
    <source>
        <dbReference type="Proteomes" id="UP000683139"/>
    </source>
</evidence>
<evidence type="ECO:0000259" key="5">
    <source>
        <dbReference type="PROSITE" id="PS50893"/>
    </source>
</evidence>
<evidence type="ECO:0000313" key="6">
    <source>
        <dbReference type="EMBL" id="GIP18881.1"/>
    </source>
</evidence>
<name>A0A919YX75_9BACL</name>
<keyword evidence="2" id="KW-0813">Transport</keyword>
<organism evidence="6 7">
    <name type="scientific">Paenibacillus montaniterrae</name>
    <dbReference type="NCBI Taxonomy" id="429341"/>
    <lineage>
        <taxon>Bacteria</taxon>
        <taxon>Bacillati</taxon>
        <taxon>Bacillota</taxon>
        <taxon>Bacilli</taxon>
        <taxon>Bacillales</taxon>
        <taxon>Paenibacillaceae</taxon>
        <taxon>Paenibacillus</taxon>
    </lineage>
</organism>
<dbReference type="InterPro" id="IPR003439">
    <property type="entry name" value="ABC_transporter-like_ATP-bd"/>
</dbReference>
<gene>
    <name evidence="6" type="ORF">J40TS1_45230</name>
</gene>
<evidence type="ECO:0000256" key="1">
    <source>
        <dbReference type="ARBA" id="ARBA00005417"/>
    </source>
</evidence>
<dbReference type="Proteomes" id="UP000683139">
    <property type="component" value="Unassembled WGS sequence"/>
</dbReference>
<dbReference type="Pfam" id="PF00005">
    <property type="entry name" value="ABC_tran"/>
    <property type="match status" value="1"/>
</dbReference>
<feature type="domain" description="ABC transporter" evidence="5">
    <location>
        <begin position="4"/>
        <end position="233"/>
    </location>
</feature>
<dbReference type="GO" id="GO:0016887">
    <property type="term" value="F:ATP hydrolysis activity"/>
    <property type="evidence" value="ECO:0007669"/>
    <property type="project" value="InterPro"/>
</dbReference>
<dbReference type="InterPro" id="IPR027417">
    <property type="entry name" value="P-loop_NTPase"/>
</dbReference>
<dbReference type="CDD" id="cd03264">
    <property type="entry name" value="ABC_drug_resistance_like"/>
    <property type="match status" value="1"/>
</dbReference>
<dbReference type="Gene3D" id="3.40.50.300">
    <property type="entry name" value="P-loop containing nucleotide triphosphate hydrolases"/>
    <property type="match status" value="1"/>
</dbReference>
<comment type="caution">
    <text evidence="6">The sequence shown here is derived from an EMBL/GenBank/DDBJ whole genome shotgun (WGS) entry which is preliminary data.</text>
</comment>
<keyword evidence="7" id="KW-1185">Reference proteome</keyword>
<sequence length="288" mass="32680">MEQLILQQINKSYGKKQIIDDLSLQLAPGIFGLLGPNGAGKTTLMRMIAAIIRPDNGEITYGKLKWSEHPEKARQIIGYLPQDFDVLPQFNVMECLDYVAQLKGILVKKERLEAIDQILERVNLQKHAKLKVKKLSGGMRRRLGIAQALLGEPKILIVDEPTTGLDPEERIRFRNLLREIAWNRIVILSTHIVEDISSTCSAAAILYQGKLKVFKQLENLASLANGQVWNLIVNHSEFQRLSITGEIVSSKIFSDRIELRIWSEQKPSEEAVLTEPTIEEGYMTWIKN</sequence>
<reference evidence="6" key="1">
    <citation type="submission" date="2021-03" db="EMBL/GenBank/DDBJ databases">
        <title>Antimicrobial resistance genes in bacteria isolated from Japanese honey, and their potential for conferring macrolide and lincosamide resistance in the American foulbrood pathogen Paenibacillus larvae.</title>
        <authorList>
            <person name="Okamoto M."/>
            <person name="Kumagai M."/>
            <person name="Kanamori H."/>
            <person name="Takamatsu D."/>
        </authorList>
    </citation>
    <scope>NUCLEOTIDE SEQUENCE</scope>
    <source>
        <strain evidence="6">J40TS1</strain>
    </source>
</reference>
<dbReference type="InterPro" id="IPR017871">
    <property type="entry name" value="ABC_transporter-like_CS"/>
</dbReference>
<dbReference type="SUPFAM" id="SSF52540">
    <property type="entry name" value="P-loop containing nucleoside triphosphate hydrolases"/>
    <property type="match status" value="1"/>
</dbReference>
<dbReference type="EMBL" id="BOSE01000011">
    <property type="protein sequence ID" value="GIP18881.1"/>
    <property type="molecule type" value="Genomic_DNA"/>
</dbReference>
<dbReference type="PANTHER" id="PTHR43335:SF2">
    <property type="entry name" value="ABC TRANSPORTER, ATP-BINDING PROTEIN"/>
    <property type="match status" value="1"/>
</dbReference>
<dbReference type="PANTHER" id="PTHR43335">
    <property type="entry name" value="ABC TRANSPORTER, ATP-BINDING PROTEIN"/>
    <property type="match status" value="1"/>
</dbReference>
<evidence type="ECO:0000256" key="4">
    <source>
        <dbReference type="ARBA" id="ARBA00022840"/>
    </source>
</evidence>
<dbReference type="InterPro" id="IPR003593">
    <property type="entry name" value="AAA+_ATPase"/>
</dbReference>
<dbReference type="AlphaFoldDB" id="A0A919YX75"/>
<dbReference type="PROSITE" id="PS00211">
    <property type="entry name" value="ABC_TRANSPORTER_1"/>
    <property type="match status" value="1"/>
</dbReference>
<evidence type="ECO:0000256" key="3">
    <source>
        <dbReference type="ARBA" id="ARBA00022741"/>
    </source>
</evidence>